<name>A0ABM6W2N5_9LACO</name>
<keyword evidence="3" id="KW-1185">Reference proteome</keyword>
<keyword evidence="1" id="KW-1133">Transmembrane helix</keyword>
<dbReference type="EMBL" id="CP029477">
    <property type="protein sequence ID" value="AWM76172.1"/>
    <property type="molecule type" value="Genomic_DNA"/>
</dbReference>
<protein>
    <submittedName>
        <fullName evidence="2">DUF2273 domain-containing protein</fullName>
    </submittedName>
</protein>
<dbReference type="Proteomes" id="UP000246036">
    <property type="component" value="Chromosome"/>
</dbReference>
<dbReference type="Pfam" id="PF10031">
    <property type="entry name" value="DUF2273"/>
    <property type="match status" value="1"/>
</dbReference>
<accession>A0ABM6W2N5</accession>
<feature type="transmembrane region" description="Helical" evidence="1">
    <location>
        <begin position="39"/>
        <end position="58"/>
    </location>
</feature>
<gene>
    <name evidence="2" type="ORF">DKL58_09335</name>
</gene>
<reference evidence="2 3" key="1">
    <citation type="submission" date="2018-05" db="EMBL/GenBank/DDBJ databases">
        <title>Reference genomes for bee gut microbiota database.</title>
        <authorList>
            <person name="Ellegaard K.M."/>
        </authorList>
    </citation>
    <scope>NUCLEOTIDE SEQUENCE [LARGE SCALE GENOMIC DNA]</scope>
    <source>
        <strain evidence="2 3">ESL0186</strain>
    </source>
</reference>
<feature type="transmembrane region" description="Helical" evidence="1">
    <location>
        <begin position="12"/>
        <end position="33"/>
    </location>
</feature>
<sequence length="65" mass="7530">MKEVKMKEEYKKYLPEISGAVIGVLLALCFLVLGFFKTIFVIVMLVCGFLVGHYWPVFKKMLQNK</sequence>
<keyword evidence="1" id="KW-0472">Membrane</keyword>
<organism evidence="2 3">
    <name type="scientific">Lactobacillus kullabergensis</name>
    <dbReference type="NCBI Taxonomy" id="1218493"/>
    <lineage>
        <taxon>Bacteria</taxon>
        <taxon>Bacillati</taxon>
        <taxon>Bacillota</taxon>
        <taxon>Bacilli</taxon>
        <taxon>Lactobacillales</taxon>
        <taxon>Lactobacillaceae</taxon>
        <taxon>Lactobacillus</taxon>
    </lineage>
</organism>
<keyword evidence="1" id="KW-0812">Transmembrane</keyword>
<evidence type="ECO:0000256" key="1">
    <source>
        <dbReference type="SAM" id="Phobius"/>
    </source>
</evidence>
<proteinExistence type="predicted"/>
<evidence type="ECO:0000313" key="3">
    <source>
        <dbReference type="Proteomes" id="UP000246036"/>
    </source>
</evidence>
<dbReference type="InterPro" id="IPR018730">
    <property type="entry name" value="DUF2273"/>
</dbReference>
<evidence type="ECO:0000313" key="2">
    <source>
        <dbReference type="EMBL" id="AWM76172.1"/>
    </source>
</evidence>